<keyword evidence="2 4" id="KW-0963">Cytoplasm</keyword>
<gene>
    <name evidence="4" type="primary">napD</name>
    <name evidence="5" type="ORF">RAMLITH_03485</name>
</gene>
<dbReference type="GO" id="GO:0005048">
    <property type="term" value="F:signal sequence binding"/>
    <property type="evidence" value="ECO:0007669"/>
    <property type="project" value="UniProtKB-UniRule"/>
</dbReference>
<evidence type="ECO:0000256" key="4">
    <source>
        <dbReference type="HAMAP-Rule" id="MF_02200"/>
    </source>
</evidence>
<dbReference type="Pfam" id="PF03927">
    <property type="entry name" value="NapD"/>
    <property type="match status" value="1"/>
</dbReference>
<evidence type="ECO:0000256" key="2">
    <source>
        <dbReference type="ARBA" id="ARBA00022490"/>
    </source>
</evidence>
<comment type="subunit">
    <text evidence="4">Interacts with the cytoplasmic NapA precursor.</text>
</comment>
<name>A0A7X6DD03_9BURK</name>
<dbReference type="PANTHER" id="PTHR38603">
    <property type="entry name" value="CHAPERONE NAPD"/>
    <property type="match status" value="1"/>
</dbReference>
<evidence type="ECO:0000256" key="3">
    <source>
        <dbReference type="ARBA" id="ARBA00023186"/>
    </source>
</evidence>
<dbReference type="InterPro" id="IPR005623">
    <property type="entry name" value="Chaperone_NapD_NO3_reduct"/>
</dbReference>
<evidence type="ECO:0000313" key="5">
    <source>
        <dbReference type="EMBL" id="NKE64873.1"/>
    </source>
</evidence>
<proteinExistence type="inferred from homology"/>
<dbReference type="HAMAP" id="MF_02200">
    <property type="entry name" value="NapD"/>
    <property type="match status" value="1"/>
</dbReference>
<comment type="subcellular location">
    <subcellularLocation>
        <location evidence="1 4">Cytoplasm</location>
    </subcellularLocation>
</comment>
<protein>
    <recommendedName>
        <fullName evidence="4">Chaperone NapD</fullName>
    </recommendedName>
    <alternativeName>
        <fullName evidence="4">NapA signal peptide-binding chaperone NapD</fullName>
    </alternativeName>
</protein>
<dbReference type="AlphaFoldDB" id="A0A7X6DD03"/>
<reference evidence="5 6" key="1">
    <citation type="journal article" date="2020" name="Nature">
        <title>Bacterial chemolithoautotrophy via manganese oxidation.</title>
        <authorList>
            <person name="Yu H."/>
            <person name="Leadbetter J.R."/>
        </authorList>
    </citation>
    <scope>NUCLEOTIDE SEQUENCE [LARGE SCALE GENOMIC DNA]</scope>
    <source>
        <strain evidence="5 6">RBP-1</strain>
    </source>
</reference>
<comment type="caution">
    <text evidence="5">The sequence shown here is derived from an EMBL/GenBank/DDBJ whole genome shotgun (WGS) entry which is preliminary data.</text>
</comment>
<dbReference type="Proteomes" id="UP000521868">
    <property type="component" value="Unassembled WGS sequence"/>
</dbReference>
<evidence type="ECO:0000313" key="6">
    <source>
        <dbReference type="Proteomes" id="UP000521868"/>
    </source>
</evidence>
<keyword evidence="6" id="KW-1185">Reference proteome</keyword>
<dbReference type="EMBL" id="VTOX01000001">
    <property type="protein sequence ID" value="NKE64873.1"/>
    <property type="molecule type" value="Genomic_DNA"/>
</dbReference>
<evidence type="ECO:0000256" key="1">
    <source>
        <dbReference type="ARBA" id="ARBA00004496"/>
    </source>
</evidence>
<dbReference type="RefSeq" id="WP_168105923.1">
    <property type="nucleotide sequence ID" value="NZ_VTOX01000001.1"/>
</dbReference>
<keyword evidence="3 4" id="KW-0143">Chaperone</keyword>
<dbReference type="PANTHER" id="PTHR38603:SF1">
    <property type="entry name" value="CHAPERONE NAPD"/>
    <property type="match status" value="1"/>
</dbReference>
<comment type="similarity">
    <text evidence="4">Belongs to the NapD family.</text>
</comment>
<sequence length="104" mass="10829">MTAPPDPPAGVFHVAGVLVQTLPGFQRSVGQRVAQVAGAFVHAESGDGKLVVTIESEDGAYILDQLTQLQHMSGVMSAVLVSEHSEPLSAADEVLSHDLAQDTP</sequence>
<organism evidence="5 6">
    <name type="scientific">Ramlibacter lithotrophicus</name>
    <dbReference type="NCBI Taxonomy" id="2606681"/>
    <lineage>
        <taxon>Bacteria</taxon>
        <taxon>Pseudomonadati</taxon>
        <taxon>Pseudomonadota</taxon>
        <taxon>Betaproteobacteria</taxon>
        <taxon>Burkholderiales</taxon>
        <taxon>Comamonadaceae</taxon>
        <taxon>Ramlibacter</taxon>
    </lineage>
</organism>
<dbReference type="GO" id="GO:0005737">
    <property type="term" value="C:cytoplasm"/>
    <property type="evidence" value="ECO:0007669"/>
    <property type="project" value="UniProtKB-SubCell"/>
</dbReference>
<accession>A0A7X6DD03</accession>
<dbReference type="Gene3D" id="3.30.70.920">
    <property type="match status" value="1"/>
</dbReference>
<dbReference type="GO" id="GO:0051224">
    <property type="term" value="P:negative regulation of protein transport"/>
    <property type="evidence" value="ECO:0007669"/>
    <property type="project" value="UniProtKB-UniRule"/>
</dbReference>
<comment type="function">
    <text evidence="4">Chaperone for NapA, the catalytic subunit of the periplasmic nitrate reductase. It binds directly and specifically to the twin-arginine signal peptide of NapA, preventing premature interaction with the Tat translocase and premature export.</text>
</comment>